<organism evidence="9">
    <name type="scientific">Granulicella tundricola (strain ATCC BAA-1859 / DSM 23138 / MP5ACTX9)</name>
    <dbReference type="NCBI Taxonomy" id="1198114"/>
    <lineage>
        <taxon>Bacteria</taxon>
        <taxon>Pseudomonadati</taxon>
        <taxon>Acidobacteriota</taxon>
        <taxon>Terriglobia</taxon>
        <taxon>Terriglobales</taxon>
        <taxon>Acidobacteriaceae</taxon>
        <taxon>Granulicella</taxon>
    </lineage>
</organism>
<keyword evidence="4" id="KW-0804">Transcription</keyword>
<dbReference type="PRINTS" id="PR00046">
    <property type="entry name" value="SIGMA70FCT"/>
</dbReference>
<dbReference type="CDD" id="cd06171">
    <property type="entry name" value="Sigma70_r4"/>
    <property type="match status" value="1"/>
</dbReference>
<name>E8X627_GRATM</name>
<dbReference type="EMBL" id="CP002481">
    <property type="protein sequence ID" value="ADW70911.1"/>
    <property type="molecule type" value="Genomic_DNA"/>
</dbReference>
<keyword evidence="1" id="KW-0805">Transcription regulation</keyword>
<reference evidence="9" key="1">
    <citation type="submission" date="2011-01" db="EMBL/GenBank/DDBJ databases">
        <title>Complete sequence of plasmid1 of Acidobacterium sp. MP5ACTX9.</title>
        <authorList>
            <consortium name="US DOE Joint Genome Institute"/>
            <person name="Lucas S."/>
            <person name="Copeland A."/>
            <person name="Lapidus A."/>
            <person name="Cheng J.-F."/>
            <person name="Goodwin L."/>
            <person name="Pitluck S."/>
            <person name="Teshima H."/>
            <person name="Detter J.C."/>
            <person name="Han C."/>
            <person name="Tapia R."/>
            <person name="Land M."/>
            <person name="Hauser L."/>
            <person name="Kyrpides N."/>
            <person name="Ivanova N."/>
            <person name="Ovchinnikova G."/>
            <person name="Pagani I."/>
            <person name="Rawat S.R."/>
            <person name="Mannisto M."/>
            <person name="Haggblom M.M."/>
            <person name="Woyke T."/>
        </authorList>
    </citation>
    <scope>NUCLEOTIDE SEQUENCE [LARGE SCALE GENOMIC DNA]</scope>
    <source>
        <strain evidence="9">MP5ACTX9</strain>
        <plasmid evidence="9">Plasmid pACIX901</plasmid>
    </source>
</reference>
<keyword evidence="9" id="KW-1185">Reference proteome</keyword>
<evidence type="ECO:0000259" key="5">
    <source>
        <dbReference type="Pfam" id="PF04539"/>
    </source>
</evidence>
<dbReference type="Gene3D" id="1.20.140.160">
    <property type="match status" value="1"/>
</dbReference>
<dbReference type="NCBIfam" id="TIGR02937">
    <property type="entry name" value="sigma70-ECF"/>
    <property type="match status" value="1"/>
</dbReference>
<dbReference type="Pfam" id="PF04539">
    <property type="entry name" value="Sigma70_r3"/>
    <property type="match status" value="1"/>
</dbReference>
<dbReference type="NCBIfam" id="TIGR02479">
    <property type="entry name" value="FliA_WhiG"/>
    <property type="match status" value="1"/>
</dbReference>
<feature type="domain" description="RNA polymerase sigma-70 region 4" evidence="7">
    <location>
        <begin position="195"/>
        <end position="243"/>
    </location>
</feature>
<evidence type="ECO:0000256" key="2">
    <source>
        <dbReference type="ARBA" id="ARBA00023082"/>
    </source>
</evidence>
<dbReference type="AlphaFoldDB" id="E8X627"/>
<evidence type="ECO:0000256" key="4">
    <source>
        <dbReference type="ARBA" id="ARBA00023163"/>
    </source>
</evidence>
<evidence type="ECO:0000256" key="1">
    <source>
        <dbReference type="ARBA" id="ARBA00023015"/>
    </source>
</evidence>
<evidence type="ECO:0000259" key="7">
    <source>
        <dbReference type="Pfam" id="PF04545"/>
    </source>
</evidence>
<dbReference type="SUPFAM" id="SSF88659">
    <property type="entry name" value="Sigma3 and sigma4 domains of RNA polymerase sigma factors"/>
    <property type="match status" value="2"/>
</dbReference>
<dbReference type="InterPro" id="IPR007630">
    <property type="entry name" value="RNA_pol_sigma70_r4"/>
</dbReference>
<dbReference type="OrthoDB" id="9799825at2"/>
<dbReference type="Proteomes" id="UP000000343">
    <property type="component" value="Plasmid pACIX901"/>
</dbReference>
<proteinExistence type="predicted"/>
<dbReference type="InterPro" id="IPR013324">
    <property type="entry name" value="RNA_pol_sigma_r3/r4-like"/>
</dbReference>
<dbReference type="InterPro" id="IPR000943">
    <property type="entry name" value="RNA_pol_sigma70"/>
</dbReference>
<keyword evidence="3" id="KW-0238">DNA-binding</keyword>
<dbReference type="InterPro" id="IPR007624">
    <property type="entry name" value="RNA_pol_sigma70_r3"/>
</dbReference>
<evidence type="ECO:0000256" key="3">
    <source>
        <dbReference type="ARBA" id="ARBA00023125"/>
    </source>
</evidence>
<dbReference type="GO" id="GO:0003677">
    <property type="term" value="F:DNA binding"/>
    <property type="evidence" value="ECO:0007669"/>
    <property type="project" value="UniProtKB-KW"/>
</dbReference>
<dbReference type="GO" id="GO:0016987">
    <property type="term" value="F:sigma factor activity"/>
    <property type="evidence" value="ECO:0007669"/>
    <property type="project" value="UniProtKB-KW"/>
</dbReference>
<evidence type="ECO:0000313" key="9">
    <source>
        <dbReference type="Proteomes" id="UP000000343"/>
    </source>
</evidence>
<feature type="domain" description="RNA polymerase sigma-70 region 2" evidence="6">
    <location>
        <begin position="24"/>
        <end position="96"/>
    </location>
</feature>
<dbReference type="GO" id="GO:0003899">
    <property type="term" value="F:DNA-directed RNA polymerase activity"/>
    <property type="evidence" value="ECO:0007669"/>
    <property type="project" value="InterPro"/>
</dbReference>
<dbReference type="PANTHER" id="PTHR30385">
    <property type="entry name" value="SIGMA FACTOR F FLAGELLAR"/>
    <property type="match status" value="1"/>
</dbReference>
<evidence type="ECO:0000259" key="6">
    <source>
        <dbReference type="Pfam" id="PF04542"/>
    </source>
</evidence>
<geneLocation type="plasmid" evidence="8 9">
    <name>pACIX901</name>
</geneLocation>
<gene>
    <name evidence="8" type="ordered locus">AciX9_4131</name>
</gene>
<dbReference type="NCBIfam" id="NF005413">
    <property type="entry name" value="PRK06986.1"/>
    <property type="match status" value="1"/>
</dbReference>
<dbReference type="HOGENOM" id="CLU_014793_8_1_0"/>
<feature type="domain" description="RNA polymerase sigma-70 region 3" evidence="5">
    <location>
        <begin position="104"/>
        <end position="159"/>
    </location>
</feature>
<dbReference type="InterPro" id="IPR013325">
    <property type="entry name" value="RNA_pol_sigma_r2"/>
</dbReference>
<sequence>MASAHTIYKMIAEEEGGFEERNELILQELPQVHYIASRMMERLPQHVELGDLVHAGVIGLLEAYRTFDNTKNAQFKTFAKFRIKGAILDSLRALDWGSRGIRRKAREIAEATLKLEGALGRSPSKEEISAELGLTIADLNEIQTQLNGLHLVGQEVTSSFEGETAHDLIESAPSSWDNPFEMYAKAESKAHLIRAISELSEREQLILSLYYREELTMKEVAEVVGLAVSRVSQIHSAVLAKLKAALGHLAPEDVSKPKGVGPRAVLKSAETVQLQRAR</sequence>
<dbReference type="KEGG" id="acm:AciX9_4131"/>
<keyword evidence="8" id="KW-0614">Plasmid</keyword>
<dbReference type="Pfam" id="PF04542">
    <property type="entry name" value="Sigma70_r2"/>
    <property type="match status" value="1"/>
</dbReference>
<dbReference type="SUPFAM" id="SSF88946">
    <property type="entry name" value="Sigma2 domain of RNA polymerase sigma factors"/>
    <property type="match status" value="1"/>
</dbReference>
<dbReference type="GO" id="GO:0006352">
    <property type="term" value="P:DNA-templated transcription initiation"/>
    <property type="evidence" value="ECO:0007669"/>
    <property type="project" value="InterPro"/>
</dbReference>
<evidence type="ECO:0000313" key="8">
    <source>
        <dbReference type="EMBL" id="ADW70911.1"/>
    </source>
</evidence>
<dbReference type="Gene3D" id="1.10.1740.10">
    <property type="match status" value="1"/>
</dbReference>
<protein>
    <submittedName>
        <fullName evidence="8">RNA polymerase, sigma 28 subunit, FliA/WhiG</fullName>
    </submittedName>
</protein>
<dbReference type="PANTHER" id="PTHR30385:SF7">
    <property type="entry name" value="RNA POLYMERASE SIGMA FACTOR FLIA"/>
    <property type="match status" value="1"/>
</dbReference>
<dbReference type="InterPro" id="IPR014284">
    <property type="entry name" value="RNA_pol_sigma-70_dom"/>
</dbReference>
<keyword evidence="2" id="KW-0731">Sigma factor</keyword>
<dbReference type="Pfam" id="PF04545">
    <property type="entry name" value="Sigma70_r4"/>
    <property type="match status" value="1"/>
</dbReference>
<dbReference type="RefSeq" id="WP_013572823.1">
    <property type="nucleotide sequence ID" value="NC_015057.1"/>
</dbReference>
<dbReference type="PIRSF" id="PIRSF000770">
    <property type="entry name" value="RNA_pol_sigma-SigE/K"/>
    <property type="match status" value="1"/>
</dbReference>
<dbReference type="InterPro" id="IPR012845">
    <property type="entry name" value="RNA_pol_sigma_FliA_WhiG"/>
</dbReference>
<dbReference type="InterPro" id="IPR007627">
    <property type="entry name" value="RNA_pol_sigma70_r2"/>
</dbReference>
<accession>E8X627</accession>